<dbReference type="AlphaFoldDB" id="A0A6T1FXU1"/>
<gene>
    <name evidence="2" type="ORF">AMON00008_LOCUS37245</name>
    <name evidence="3" type="ORF">AMON00008_LOCUS37250</name>
</gene>
<feature type="chain" id="PRO_5036393580" description="ShKT domain-containing protein" evidence="1">
    <location>
        <begin position="21"/>
        <end position="145"/>
    </location>
</feature>
<evidence type="ECO:0008006" key="4">
    <source>
        <dbReference type="Google" id="ProtNLM"/>
    </source>
</evidence>
<name>A0A6T1FXU1_9DINO</name>
<proteinExistence type="predicted"/>
<feature type="signal peptide" evidence="1">
    <location>
        <begin position="1"/>
        <end position="20"/>
    </location>
</feature>
<dbReference type="EMBL" id="HBNR01053077">
    <property type="protein sequence ID" value="CAE4618252.1"/>
    <property type="molecule type" value="Transcribed_RNA"/>
</dbReference>
<dbReference type="EMBL" id="HBNR01053082">
    <property type="protein sequence ID" value="CAE4618263.1"/>
    <property type="molecule type" value="Transcribed_RNA"/>
</dbReference>
<protein>
    <recommendedName>
        <fullName evidence="4">ShKT domain-containing protein</fullName>
    </recommendedName>
</protein>
<evidence type="ECO:0000313" key="2">
    <source>
        <dbReference type="EMBL" id="CAE4618252.1"/>
    </source>
</evidence>
<reference evidence="3" key="1">
    <citation type="submission" date="2021-01" db="EMBL/GenBank/DDBJ databases">
        <authorList>
            <person name="Corre E."/>
            <person name="Pelletier E."/>
            <person name="Niang G."/>
            <person name="Scheremetjew M."/>
            <person name="Finn R."/>
            <person name="Kale V."/>
            <person name="Holt S."/>
            <person name="Cochrane G."/>
            <person name="Meng A."/>
            <person name="Brown T."/>
            <person name="Cohen L."/>
        </authorList>
    </citation>
    <scope>NUCLEOTIDE SEQUENCE</scope>
    <source>
        <strain evidence="3">CCMP3105</strain>
    </source>
</reference>
<accession>A0A6T1FXU1</accession>
<keyword evidence="1" id="KW-0732">Signal</keyword>
<sequence>MAPRALLLLACLLGPEPAAAGLFGPPKFVQDACKRWCAVGSADTDAFEACGRCSEGPQTSPACSGGADCNYCQREIAFPRHWPKLWREEPTFKGKMAKLEGKTRCWCDTGCPVYYIKSWLFCSKECTAICHKVPADVANATVISV</sequence>
<organism evidence="3">
    <name type="scientific">Alexandrium monilatum</name>
    <dbReference type="NCBI Taxonomy" id="311494"/>
    <lineage>
        <taxon>Eukaryota</taxon>
        <taxon>Sar</taxon>
        <taxon>Alveolata</taxon>
        <taxon>Dinophyceae</taxon>
        <taxon>Gonyaulacales</taxon>
        <taxon>Pyrocystaceae</taxon>
        <taxon>Alexandrium</taxon>
    </lineage>
</organism>
<evidence type="ECO:0000313" key="3">
    <source>
        <dbReference type="EMBL" id="CAE4618263.1"/>
    </source>
</evidence>
<evidence type="ECO:0000256" key="1">
    <source>
        <dbReference type="SAM" id="SignalP"/>
    </source>
</evidence>